<evidence type="ECO:0000259" key="9">
    <source>
        <dbReference type="Pfam" id="PF00061"/>
    </source>
</evidence>
<evidence type="ECO:0000256" key="4">
    <source>
        <dbReference type="ARBA" id="ARBA00022729"/>
    </source>
</evidence>
<dbReference type="AlphaFoldDB" id="A0A8I6AJN1"/>
<dbReference type="InterPro" id="IPR002345">
    <property type="entry name" value="Lipocalin"/>
</dbReference>
<keyword evidence="6" id="KW-1015">Disulfide bond</keyword>
<evidence type="ECO:0000256" key="8">
    <source>
        <dbReference type="SAM" id="SignalP"/>
    </source>
</evidence>
<sequence>MSNVLEVECGHHQQRDCPDREAILFPTNMKLLLLLLSLGLTLVCGHAEDASSTRGNLDVDKLNGDWFSIVVASNKREKIEENGSMRVFMQHIDVLENSLGFKFRIKENGECRELYLVAYKTPEDGEYFVEYDGGNTFTILKTDYDRYVMFHLINFKNGETFQAMVLYGRTKDLSSDIKEKFAKLCEAHGITRDNIIDLTKTDRCLQARG</sequence>
<dbReference type="InterPro" id="IPR022272">
    <property type="entry name" value="Lipocalin_CS"/>
</dbReference>
<dbReference type="GO" id="GO:0036094">
    <property type="term" value="F:small molecule binding"/>
    <property type="evidence" value="ECO:0007669"/>
    <property type="project" value="InterPro"/>
</dbReference>
<protein>
    <recommendedName>
        <fullName evidence="9">Lipocalin/cytosolic fatty-acid binding domain-containing protein</fullName>
    </recommendedName>
</protein>
<dbReference type="GO" id="GO:0005550">
    <property type="term" value="F:pheromone binding"/>
    <property type="evidence" value="ECO:0007669"/>
    <property type="project" value="UniProtKB-KW"/>
</dbReference>
<evidence type="ECO:0000256" key="6">
    <source>
        <dbReference type="ARBA" id="ARBA00023157"/>
    </source>
</evidence>
<reference evidence="10" key="3">
    <citation type="submission" date="2025-09" db="UniProtKB">
        <authorList>
            <consortium name="Ensembl"/>
        </authorList>
    </citation>
    <scope>IDENTIFICATION</scope>
    <source>
        <strain evidence="10">Brown Norway</strain>
    </source>
</reference>
<dbReference type="Gene3D" id="2.40.128.20">
    <property type="match status" value="1"/>
</dbReference>
<keyword evidence="5" id="KW-0590">Pheromone-binding</keyword>
<dbReference type="GO" id="GO:0005576">
    <property type="term" value="C:extracellular region"/>
    <property type="evidence" value="ECO:0007669"/>
    <property type="project" value="UniProtKB-SubCell"/>
</dbReference>
<dbReference type="Proteomes" id="UP000002494">
    <property type="component" value="Chromosome 5"/>
</dbReference>
<evidence type="ECO:0000256" key="2">
    <source>
        <dbReference type="ARBA" id="ARBA00006889"/>
    </source>
</evidence>
<evidence type="ECO:0000256" key="7">
    <source>
        <dbReference type="RuleBase" id="RU003695"/>
    </source>
</evidence>
<dbReference type="SUPFAM" id="SSF50814">
    <property type="entry name" value="Lipocalins"/>
    <property type="match status" value="1"/>
</dbReference>
<keyword evidence="3" id="KW-0964">Secreted</keyword>
<name>A0A8I6AJN1_RAT</name>
<keyword evidence="11" id="KW-1185">Reference proteome</keyword>
<dbReference type="PRINTS" id="PR00179">
    <property type="entry name" value="LIPOCALIN"/>
</dbReference>
<comment type="subcellular location">
    <subcellularLocation>
        <location evidence="1">Secreted</location>
    </subcellularLocation>
</comment>
<dbReference type="Pfam" id="PF00061">
    <property type="entry name" value="Lipocalin"/>
    <property type="match status" value="1"/>
</dbReference>
<feature type="domain" description="Lipocalin/cytosolic fatty-acid binding" evidence="9">
    <location>
        <begin position="63"/>
        <end position="202"/>
    </location>
</feature>
<dbReference type="InterPro" id="IPR000566">
    <property type="entry name" value="Lipocln_cytosolic_FA-bd_dom"/>
</dbReference>
<evidence type="ECO:0000313" key="10">
    <source>
        <dbReference type="Ensembl" id="ENSRNOP00000093267.2"/>
    </source>
</evidence>
<evidence type="ECO:0000256" key="1">
    <source>
        <dbReference type="ARBA" id="ARBA00004613"/>
    </source>
</evidence>
<comment type="similarity">
    <text evidence="2 7">Belongs to the calycin superfamily. Lipocalin family.</text>
</comment>
<accession>A0A8I6AJN1</accession>
<evidence type="ECO:0000256" key="5">
    <source>
        <dbReference type="ARBA" id="ARBA00023106"/>
    </source>
</evidence>
<evidence type="ECO:0007829" key="13">
    <source>
        <dbReference type="PeptideAtlas" id="A0A8I6AJN1"/>
    </source>
</evidence>
<dbReference type="InterPro" id="IPR002971">
    <property type="entry name" value="Maj_urinary"/>
</dbReference>
<evidence type="ECO:0000256" key="3">
    <source>
        <dbReference type="ARBA" id="ARBA00022525"/>
    </source>
</evidence>
<dbReference type="PANTHER" id="PTHR11430:SF76">
    <property type="entry name" value="MAJOR URINARY PROTEIN 1-RELATED"/>
    <property type="match status" value="1"/>
</dbReference>
<feature type="chain" id="PRO_5046646282" description="Lipocalin/cytosolic fatty-acid binding domain-containing protein" evidence="8">
    <location>
        <begin position="48"/>
        <end position="209"/>
    </location>
</feature>
<evidence type="ECO:0000313" key="12">
    <source>
        <dbReference type="RGD" id="735107"/>
    </source>
</evidence>
<reference evidence="10" key="2">
    <citation type="submission" date="2025-08" db="UniProtKB">
        <authorList>
            <consortium name="Ensembl"/>
        </authorList>
    </citation>
    <scope>IDENTIFICATION</scope>
    <source>
        <strain evidence="10">Brown Norway</strain>
    </source>
</reference>
<dbReference type="GeneTree" id="ENSGT01050000244868"/>
<organism evidence="10 11">
    <name type="scientific">Rattus norvegicus</name>
    <name type="common">Rat</name>
    <dbReference type="NCBI Taxonomy" id="10116"/>
    <lineage>
        <taxon>Eukaryota</taxon>
        <taxon>Metazoa</taxon>
        <taxon>Chordata</taxon>
        <taxon>Craniata</taxon>
        <taxon>Vertebrata</taxon>
        <taxon>Euteleostomi</taxon>
        <taxon>Mammalia</taxon>
        <taxon>Eutheria</taxon>
        <taxon>Euarchontoglires</taxon>
        <taxon>Glires</taxon>
        <taxon>Rodentia</taxon>
        <taxon>Myomorpha</taxon>
        <taxon>Muroidea</taxon>
        <taxon>Muridae</taxon>
        <taxon>Murinae</taxon>
        <taxon>Rattus</taxon>
    </lineage>
</organism>
<dbReference type="Ensembl" id="ENSRNOT00000116257.2">
    <property type="protein sequence ID" value="ENSRNOP00000093267.2"/>
    <property type="gene ID" value="ENSRNOG00000084957.1"/>
</dbReference>
<dbReference type="RGD" id="735107">
    <property type="gene designation" value="Mup5"/>
</dbReference>
<keyword evidence="13" id="KW-1267">Proteomics identification</keyword>
<dbReference type="PRINTS" id="PR01221">
    <property type="entry name" value="MAJORURINARY"/>
</dbReference>
<keyword evidence="4 8" id="KW-0732">Signal</keyword>
<dbReference type="PROSITE" id="PS00213">
    <property type="entry name" value="LIPOCALIN"/>
    <property type="match status" value="1"/>
</dbReference>
<dbReference type="AGR" id="RGD:735107"/>
<reference evidence="10" key="1">
    <citation type="submission" date="2024-01" db="EMBL/GenBank/DDBJ databases">
        <title>GRCr8: a new rat reference genome assembly contstructed from accurate long reads and long range scaffolding.</title>
        <authorList>
            <person name="Doris P.A."/>
            <person name="Kalbfleisch T."/>
            <person name="Li K."/>
            <person name="Howe K."/>
            <person name="Wood J."/>
        </authorList>
    </citation>
    <scope>NUCLEOTIDE SEQUENCE [LARGE SCALE GENOMIC DNA]</scope>
    <source>
        <strain evidence="10">Brown Norway</strain>
    </source>
</reference>
<dbReference type="CTD" id="17844"/>
<proteinExistence type="evidence at protein level"/>
<dbReference type="PANTHER" id="PTHR11430">
    <property type="entry name" value="LIPOCALIN"/>
    <property type="match status" value="1"/>
</dbReference>
<dbReference type="InterPro" id="IPR012674">
    <property type="entry name" value="Calycin"/>
</dbReference>
<feature type="signal peptide" evidence="8">
    <location>
        <begin position="1"/>
        <end position="47"/>
    </location>
</feature>
<dbReference type="GO" id="GO:0004866">
    <property type="term" value="F:endopeptidase inhibitor activity"/>
    <property type="evidence" value="ECO:0000303"/>
    <property type="project" value="RGD"/>
</dbReference>
<gene>
    <name evidence="12" type="primary">Mup5</name>
    <name evidence="10" type="synonym">Hprt</name>
</gene>
<dbReference type="CDD" id="cd19428">
    <property type="entry name" value="lipocalin_MUP-like"/>
    <property type="match status" value="1"/>
</dbReference>
<evidence type="ECO:0000313" key="11">
    <source>
        <dbReference type="Proteomes" id="UP000002494"/>
    </source>
</evidence>